<dbReference type="InterPro" id="IPR010976">
    <property type="entry name" value="B-phosphoglucomutase_hydrolase"/>
</dbReference>
<protein>
    <recommendedName>
        <fullName evidence="4">Beta-phosphoglucomutase family hydrolase</fullName>
    </recommendedName>
</protein>
<dbReference type="GO" id="GO:0050308">
    <property type="term" value="F:sugar-phosphatase activity"/>
    <property type="evidence" value="ECO:0007669"/>
    <property type="project" value="TreeGrafter"/>
</dbReference>
<dbReference type="SFLD" id="SFLDS00003">
    <property type="entry name" value="Haloacid_Dehalogenase"/>
    <property type="match status" value="1"/>
</dbReference>
<dbReference type="SFLD" id="SFLDG01135">
    <property type="entry name" value="C1.5.6:_HAD__Beta-PGM__Phospha"/>
    <property type="match status" value="1"/>
</dbReference>
<accession>A0A011ML12</accession>
<dbReference type="InterPro" id="IPR041492">
    <property type="entry name" value="HAD_2"/>
</dbReference>
<dbReference type="PANTHER" id="PTHR43481:SF4">
    <property type="entry name" value="GLYCEROL-1-PHOSPHATE PHOSPHOHYDROLASE 1-RELATED"/>
    <property type="match status" value="1"/>
</dbReference>
<dbReference type="Pfam" id="PF13419">
    <property type="entry name" value="HAD_2"/>
    <property type="match status" value="1"/>
</dbReference>
<keyword evidence="3" id="KW-1185">Reference proteome</keyword>
<organism evidence="2 3">
    <name type="scientific">Mannheimia granulomatis</name>
    <dbReference type="NCBI Taxonomy" id="85402"/>
    <lineage>
        <taxon>Bacteria</taxon>
        <taxon>Pseudomonadati</taxon>
        <taxon>Pseudomonadota</taxon>
        <taxon>Gammaproteobacteria</taxon>
        <taxon>Pasteurellales</taxon>
        <taxon>Pasteurellaceae</taxon>
        <taxon>Mannheimia</taxon>
    </lineage>
</organism>
<evidence type="ECO:0008006" key="4">
    <source>
        <dbReference type="Google" id="ProtNLM"/>
    </source>
</evidence>
<dbReference type="Proteomes" id="UP000054123">
    <property type="component" value="Unassembled WGS sequence"/>
</dbReference>
<comment type="similarity">
    <text evidence="1">Belongs to the HAD-like hydrolase superfamily. CbbY/CbbZ/Gph/YieH family.</text>
</comment>
<reference evidence="2 3" key="1">
    <citation type="journal article" date="2014" name="Genome Announc.">
        <title>Genome Sequence of a Presumptive Mannheimia haemolytica Strain with an A1/A6-Cross-Reactive Serotype from a White-Tailed Deer (Odocoileus virginianus).</title>
        <authorList>
            <person name="Lawrence P.K."/>
            <person name="Bey R.F."/>
            <person name="Wiener B."/>
            <person name="Kittichotirat W."/>
            <person name="Bumgarner R.E."/>
        </authorList>
    </citation>
    <scope>NUCLEOTIDE SEQUENCE [LARGE SCALE GENOMIC DNA]</scope>
    <source>
        <strain evidence="2 3">PKL10</strain>
    </source>
</reference>
<name>A0A011ML12_9PAST</name>
<dbReference type="NCBIfam" id="TIGR01509">
    <property type="entry name" value="HAD-SF-IA-v3"/>
    <property type="match status" value="1"/>
</dbReference>
<sequence length="203" mass="22797">MLEQYIIDQYQALIFDMDGTLIDTMPSHAKAWEKVGETLGYPMSPQAMYELSGSTTFVIAREMMKQANMPEHYLEQVVQMKRELGMKMILENATLLPTFEIVKANLGKKPMAIGTGSHKAMVELLDEKFQLSRYVSVIVNADEVTNHKPHPETFLKCAEKLNVLPQYCLVFEDADLGIQAALNAGMDVFDVRSGQITEANCKS</sequence>
<dbReference type="Gene3D" id="1.10.150.240">
    <property type="entry name" value="Putative phosphatase, domain 2"/>
    <property type="match status" value="1"/>
</dbReference>
<dbReference type="InterPro" id="IPR051806">
    <property type="entry name" value="HAD-like_SPP"/>
</dbReference>
<dbReference type="PATRIC" id="fig|1450449.3.peg.362"/>
<dbReference type="EMBL" id="JANJ01000001">
    <property type="protein sequence ID" value="EXI63196.1"/>
    <property type="molecule type" value="Genomic_DNA"/>
</dbReference>
<dbReference type="CDD" id="cd07505">
    <property type="entry name" value="HAD_BPGM-like"/>
    <property type="match status" value="1"/>
</dbReference>
<dbReference type="InterPro" id="IPR023198">
    <property type="entry name" value="PGP-like_dom2"/>
</dbReference>
<dbReference type="InterPro" id="IPR023214">
    <property type="entry name" value="HAD_sf"/>
</dbReference>
<proteinExistence type="inferred from homology"/>
<dbReference type="InterPro" id="IPR036412">
    <property type="entry name" value="HAD-like_sf"/>
</dbReference>
<evidence type="ECO:0000256" key="1">
    <source>
        <dbReference type="ARBA" id="ARBA00006171"/>
    </source>
</evidence>
<dbReference type="AlphaFoldDB" id="A0A011ML12"/>
<dbReference type="SUPFAM" id="SSF56784">
    <property type="entry name" value="HAD-like"/>
    <property type="match status" value="1"/>
</dbReference>
<evidence type="ECO:0000313" key="2">
    <source>
        <dbReference type="EMBL" id="EXI63196.1"/>
    </source>
</evidence>
<comment type="caution">
    <text evidence="2">The sequence shown here is derived from an EMBL/GenBank/DDBJ whole genome shotgun (WGS) entry which is preliminary data.</text>
</comment>
<dbReference type="NCBIfam" id="TIGR02009">
    <property type="entry name" value="PGMB-YQAB-SF"/>
    <property type="match status" value="1"/>
</dbReference>
<dbReference type="PANTHER" id="PTHR43481">
    <property type="entry name" value="FRUCTOSE-1-PHOSPHATE PHOSPHATASE"/>
    <property type="match status" value="1"/>
</dbReference>
<dbReference type="STRING" id="1122190.GCA_000621105_00123"/>
<dbReference type="InterPro" id="IPR006439">
    <property type="entry name" value="HAD-SF_hydro_IA"/>
</dbReference>
<dbReference type="SFLD" id="SFLDG01129">
    <property type="entry name" value="C1.5:_HAD__Beta-PGM__Phosphata"/>
    <property type="match status" value="1"/>
</dbReference>
<dbReference type="Gene3D" id="3.40.50.1000">
    <property type="entry name" value="HAD superfamily/HAD-like"/>
    <property type="match status" value="1"/>
</dbReference>
<dbReference type="OrthoDB" id="9782449at2"/>
<gene>
    <name evidence="2" type="ORF">AK33_02005</name>
</gene>
<evidence type="ECO:0000313" key="3">
    <source>
        <dbReference type="Proteomes" id="UP000054123"/>
    </source>
</evidence>
<dbReference type="RefSeq" id="WP_042801487.1">
    <property type="nucleotide sequence ID" value="NZ_AVSP01000004.1"/>
</dbReference>